<dbReference type="InterPro" id="IPR003594">
    <property type="entry name" value="HATPase_dom"/>
</dbReference>
<dbReference type="CDD" id="cd16936">
    <property type="entry name" value="HATPase_RsbW-like"/>
    <property type="match status" value="1"/>
</dbReference>
<evidence type="ECO:0000259" key="2">
    <source>
        <dbReference type="Pfam" id="PF13581"/>
    </source>
</evidence>
<dbReference type="PANTHER" id="PTHR35526:SF3">
    <property type="entry name" value="ANTI-SIGMA-F FACTOR RSBW"/>
    <property type="match status" value="1"/>
</dbReference>
<keyword evidence="3" id="KW-0547">Nucleotide-binding</keyword>
<keyword evidence="1" id="KW-0723">Serine/threonine-protein kinase</keyword>
<dbReference type="PANTHER" id="PTHR35526">
    <property type="entry name" value="ANTI-SIGMA-F FACTOR RSBW-RELATED"/>
    <property type="match status" value="1"/>
</dbReference>
<dbReference type="InterPro" id="IPR050267">
    <property type="entry name" value="Anti-sigma-factor_SerPK"/>
</dbReference>
<dbReference type="Proteomes" id="UP001165270">
    <property type="component" value="Unassembled WGS sequence"/>
</dbReference>
<keyword evidence="3" id="KW-0067">ATP-binding</keyword>
<dbReference type="Pfam" id="PF13581">
    <property type="entry name" value="HATPase_c_2"/>
    <property type="match status" value="1"/>
</dbReference>
<proteinExistence type="predicted"/>
<keyword evidence="4" id="KW-1185">Reference proteome</keyword>
<keyword evidence="1" id="KW-0418">Kinase</keyword>
<gene>
    <name evidence="3" type="ORF">MQN93_20010</name>
</gene>
<dbReference type="GO" id="GO:0005524">
    <property type="term" value="F:ATP binding"/>
    <property type="evidence" value="ECO:0007669"/>
    <property type="project" value="UniProtKB-KW"/>
</dbReference>
<evidence type="ECO:0000313" key="4">
    <source>
        <dbReference type="Proteomes" id="UP001165270"/>
    </source>
</evidence>
<sequence length="175" mass="18717">MTAFRAQRRAPSSLRVHDGDGTFAPRAAVRARTARPAANELLRWTFPADPSWAAAVRHTVTDRLATVLPHPEQIDNAALATGELFANAVRHAGHGPGDTITVAVECTEHVLRVIVADRSPLPPRPQPTDDCAESGRGLAIVSALTDGWGTAPPEPGSPGKRVWFTMARGRREATP</sequence>
<feature type="domain" description="Histidine kinase/HSP90-like ATPase" evidence="2">
    <location>
        <begin position="46"/>
        <end position="147"/>
    </location>
</feature>
<dbReference type="Gene3D" id="3.30.565.10">
    <property type="entry name" value="Histidine kinase-like ATPase, C-terminal domain"/>
    <property type="match status" value="1"/>
</dbReference>
<keyword evidence="1" id="KW-0808">Transferase</keyword>
<dbReference type="RefSeq" id="WP_242710615.1">
    <property type="nucleotide sequence ID" value="NZ_JALDAX010000007.1"/>
</dbReference>
<comment type="caution">
    <text evidence="3">The sequence shown here is derived from an EMBL/GenBank/DDBJ whole genome shotgun (WGS) entry which is preliminary data.</text>
</comment>
<reference evidence="3" key="1">
    <citation type="submission" date="2022-03" db="EMBL/GenBank/DDBJ databases">
        <title>Streptomyces 7R015 and 7R016 isolated from Barleria lupulina in Thailand.</title>
        <authorList>
            <person name="Kanchanasin P."/>
            <person name="Phongsopitanun W."/>
            <person name="Tanasupawat S."/>
        </authorList>
    </citation>
    <scope>NUCLEOTIDE SEQUENCE</scope>
    <source>
        <strain evidence="3">7R016</strain>
    </source>
</reference>
<dbReference type="SUPFAM" id="SSF55874">
    <property type="entry name" value="ATPase domain of HSP90 chaperone/DNA topoisomerase II/histidine kinase"/>
    <property type="match status" value="1"/>
</dbReference>
<evidence type="ECO:0000256" key="1">
    <source>
        <dbReference type="ARBA" id="ARBA00022527"/>
    </source>
</evidence>
<evidence type="ECO:0000313" key="3">
    <source>
        <dbReference type="EMBL" id="MCI3242010.1"/>
    </source>
</evidence>
<accession>A0ABS9XIW7</accession>
<dbReference type="EMBL" id="JALDAX010000007">
    <property type="protein sequence ID" value="MCI3242010.1"/>
    <property type="molecule type" value="Genomic_DNA"/>
</dbReference>
<protein>
    <submittedName>
        <fullName evidence="3">ATP-binding protein</fullName>
    </submittedName>
</protein>
<organism evidence="3 4">
    <name type="scientific">Streptomyces spinosisporus</name>
    <dbReference type="NCBI Taxonomy" id="2927582"/>
    <lineage>
        <taxon>Bacteria</taxon>
        <taxon>Bacillati</taxon>
        <taxon>Actinomycetota</taxon>
        <taxon>Actinomycetes</taxon>
        <taxon>Kitasatosporales</taxon>
        <taxon>Streptomycetaceae</taxon>
        <taxon>Streptomyces</taxon>
    </lineage>
</organism>
<name>A0ABS9XIW7_9ACTN</name>
<dbReference type="InterPro" id="IPR036890">
    <property type="entry name" value="HATPase_C_sf"/>
</dbReference>